<sequence length="104" mass="11855">MGLLPFIMPVGHRGANLRLIHLRFPIQPVLQAGILGDPLKKRVVSSPFFGRKAGRRRIMMADKAILRRTNQARTVYRPMVDMAHIEIFQRIIPQVGKGHFDPYG</sequence>
<proteinExistence type="predicted"/>
<organism evidence="1">
    <name type="scientific">bioreactor metagenome</name>
    <dbReference type="NCBI Taxonomy" id="1076179"/>
    <lineage>
        <taxon>unclassified sequences</taxon>
        <taxon>metagenomes</taxon>
        <taxon>ecological metagenomes</taxon>
    </lineage>
</organism>
<gene>
    <name evidence="1" type="ORF">SDC9_165599</name>
</gene>
<protein>
    <submittedName>
        <fullName evidence="1">Uncharacterized protein</fullName>
    </submittedName>
</protein>
<dbReference type="EMBL" id="VSSQ01065522">
    <property type="protein sequence ID" value="MPN18240.1"/>
    <property type="molecule type" value="Genomic_DNA"/>
</dbReference>
<dbReference type="AlphaFoldDB" id="A0A645FX54"/>
<comment type="caution">
    <text evidence="1">The sequence shown here is derived from an EMBL/GenBank/DDBJ whole genome shotgun (WGS) entry which is preliminary data.</text>
</comment>
<accession>A0A645FX54</accession>
<name>A0A645FX54_9ZZZZ</name>
<evidence type="ECO:0000313" key="1">
    <source>
        <dbReference type="EMBL" id="MPN18240.1"/>
    </source>
</evidence>
<reference evidence="1" key="1">
    <citation type="submission" date="2019-08" db="EMBL/GenBank/DDBJ databases">
        <authorList>
            <person name="Kucharzyk K."/>
            <person name="Murdoch R.W."/>
            <person name="Higgins S."/>
            <person name="Loffler F."/>
        </authorList>
    </citation>
    <scope>NUCLEOTIDE SEQUENCE</scope>
</reference>